<keyword evidence="3 8" id="KW-0479">Metal-binding</keyword>
<comment type="similarity">
    <text evidence="8">Belongs to the P-Pant transferase superfamily. AcpS family.</text>
</comment>
<dbReference type="EMBL" id="JANPWE010000002">
    <property type="protein sequence ID" value="MCR6545058.1"/>
    <property type="molecule type" value="Genomic_DNA"/>
</dbReference>
<evidence type="ECO:0000256" key="5">
    <source>
        <dbReference type="ARBA" id="ARBA00022842"/>
    </source>
</evidence>
<dbReference type="InterPro" id="IPR008278">
    <property type="entry name" value="4-PPantetheinyl_Trfase_dom"/>
</dbReference>
<reference evidence="10 11" key="1">
    <citation type="submission" date="2022-08" db="EMBL/GenBank/DDBJ databases">
        <title>Proteogenomics of the novel Dehalobacterium formicoaceticum strain EZ94 highlights a key role of methyltransferases during anaerobic dichloromethane degradation.</title>
        <authorList>
            <person name="Wasmund K."/>
        </authorList>
    </citation>
    <scope>NUCLEOTIDE SEQUENCE [LARGE SCALE GENOMIC DNA]</scope>
    <source>
        <strain evidence="10 11">EZ94</strain>
    </source>
</reference>
<protein>
    <recommendedName>
        <fullName evidence="8">Holo-[acyl-carrier-protein] synthase</fullName>
        <shortName evidence="8">Holo-ACP synthase</shortName>
        <ecNumber evidence="8">2.7.8.7</ecNumber>
    </recommendedName>
    <alternativeName>
        <fullName evidence="8">4'-phosphopantetheinyl transferase AcpS</fullName>
    </alternativeName>
</protein>
<evidence type="ECO:0000256" key="8">
    <source>
        <dbReference type="HAMAP-Rule" id="MF_00101"/>
    </source>
</evidence>
<evidence type="ECO:0000259" key="9">
    <source>
        <dbReference type="Pfam" id="PF01648"/>
    </source>
</evidence>
<comment type="function">
    <text evidence="8">Transfers the 4'-phosphopantetheine moiety from coenzyme A to a Ser of acyl-carrier-protein.</text>
</comment>
<evidence type="ECO:0000256" key="6">
    <source>
        <dbReference type="ARBA" id="ARBA00023098"/>
    </source>
</evidence>
<keyword evidence="8" id="KW-0963">Cytoplasm</keyword>
<evidence type="ECO:0000256" key="4">
    <source>
        <dbReference type="ARBA" id="ARBA00022832"/>
    </source>
</evidence>
<dbReference type="InterPro" id="IPR037143">
    <property type="entry name" value="4-PPantetheinyl_Trfase_dom_sf"/>
</dbReference>
<dbReference type="InterPro" id="IPR002582">
    <property type="entry name" value="ACPS"/>
</dbReference>
<organism evidence="10 11">
    <name type="scientific">Dehalobacterium formicoaceticum</name>
    <dbReference type="NCBI Taxonomy" id="51515"/>
    <lineage>
        <taxon>Bacteria</taxon>
        <taxon>Bacillati</taxon>
        <taxon>Bacillota</taxon>
        <taxon>Clostridia</taxon>
        <taxon>Eubacteriales</taxon>
        <taxon>Peptococcaceae</taxon>
        <taxon>Dehalobacterium</taxon>
    </lineage>
</organism>
<evidence type="ECO:0000313" key="11">
    <source>
        <dbReference type="Proteomes" id="UP001524944"/>
    </source>
</evidence>
<evidence type="ECO:0000256" key="1">
    <source>
        <dbReference type="ARBA" id="ARBA00022516"/>
    </source>
</evidence>
<accession>A0ABT1Y2G3</accession>
<evidence type="ECO:0000256" key="3">
    <source>
        <dbReference type="ARBA" id="ARBA00022723"/>
    </source>
</evidence>
<keyword evidence="11" id="KW-1185">Reference proteome</keyword>
<evidence type="ECO:0000256" key="7">
    <source>
        <dbReference type="ARBA" id="ARBA00023160"/>
    </source>
</evidence>
<keyword evidence="2 8" id="KW-0808">Transferase</keyword>
<name>A0ABT1Y2G3_9FIRM</name>
<dbReference type="EC" id="2.7.8.7" evidence="8"/>
<comment type="catalytic activity">
    <reaction evidence="8">
        <text>apo-[ACP] + CoA = holo-[ACP] + adenosine 3',5'-bisphosphate + H(+)</text>
        <dbReference type="Rhea" id="RHEA:12068"/>
        <dbReference type="Rhea" id="RHEA-COMP:9685"/>
        <dbReference type="Rhea" id="RHEA-COMP:9690"/>
        <dbReference type="ChEBI" id="CHEBI:15378"/>
        <dbReference type="ChEBI" id="CHEBI:29999"/>
        <dbReference type="ChEBI" id="CHEBI:57287"/>
        <dbReference type="ChEBI" id="CHEBI:58343"/>
        <dbReference type="ChEBI" id="CHEBI:64479"/>
        <dbReference type="EC" id="2.7.8.7"/>
    </reaction>
</comment>
<dbReference type="Proteomes" id="UP001524944">
    <property type="component" value="Unassembled WGS sequence"/>
</dbReference>
<keyword evidence="7 8" id="KW-0275">Fatty acid biosynthesis</keyword>
<proteinExistence type="inferred from homology"/>
<dbReference type="SUPFAM" id="SSF56214">
    <property type="entry name" value="4'-phosphopantetheinyl transferase"/>
    <property type="match status" value="1"/>
</dbReference>
<feature type="domain" description="4'-phosphopantetheinyl transferase" evidence="9">
    <location>
        <begin position="4"/>
        <end position="118"/>
    </location>
</feature>
<keyword evidence="4 8" id="KW-0276">Fatty acid metabolism</keyword>
<dbReference type="InterPro" id="IPR004568">
    <property type="entry name" value="Ppantetheine-prot_Trfase_dom"/>
</dbReference>
<keyword evidence="6 8" id="KW-0443">Lipid metabolism</keyword>
<keyword evidence="5 8" id="KW-0460">Magnesium</keyword>
<sequence length="123" mass="13684">MICGLGTDIIEISRIKKAAQRPSFLTRVFTEQEIALCRERHNFFASLAVRFAAKEAVSKALGTGFRGCGWQEIEILSDPLGKPSVVLGGKAKIIEEELKIINWEITLSHCKNYAVAFCVAERE</sequence>
<dbReference type="NCBIfam" id="TIGR00516">
    <property type="entry name" value="acpS"/>
    <property type="match status" value="1"/>
</dbReference>
<dbReference type="RefSeq" id="WP_089608738.1">
    <property type="nucleotide sequence ID" value="NZ_JANPWE010000002.1"/>
</dbReference>
<dbReference type="HAMAP" id="MF_00101">
    <property type="entry name" value="AcpS"/>
    <property type="match status" value="1"/>
</dbReference>
<evidence type="ECO:0000256" key="2">
    <source>
        <dbReference type="ARBA" id="ARBA00022679"/>
    </source>
</evidence>
<dbReference type="GO" id="GO:0008897">
    <property type="term" value="F:holo-[acyl-carrier-protein] synthase activity"/>
    <property type="evidence" value="ECO:0007669"/>
    <property type="project" value="UniProtKB-EC"/>
</dbReference>
<keyword evidence="1 8" id="KW-0444">Lipid biosynthesis</keyword>
<comment type="subcellular location">
    <subcellularLocation>
        <location evidence="8">Cytoplasm</location>
    </subcellularLocation>
</comment>
<dbReference type="Pfam" id="PF01648">
    <property type="entry name" value="ACPS"/>
    <property type="match status" value="1"/>
</dbReference>
<evidence type="ECO:0000313" key="10">
    <source>
        <dbReference type="EMBL" id="MCR6545058.1"/>
    </source>
</evidence>
<comment type="cofactor">
    <cofactor evidence="8">
        <name>Mg(2+)</name>
        <dbReference type="ChEBI" id="CHEBI:18420"/>
    </cofactor>
</comment>
<comment type="caution">
    <text evidence="10">The sequence shown here is derived from an EMBL/GenBank/DDBJ whole genome shotgun (WGS) entry which is preliminary data.</text>
</comment>
<gene>
    <name evidence="8 10" type="primary">acpS</name>
    <name evidence="10" type="ORF">NVS47_05940</name>
</gene>
<dbReference type="NCBIfam" id="TIGR00556">
    <property type="entry name" value="pantethn_trn"/>
    <property type="match status" value="1"/>
</dbReference>
<dbReference type="Gene3D" id="3.90.470.20">
    <property type="entry name" value="4'-phosphopantetheinyl transferase domain"/>
    <property type="match status" value="1"/>
</dbReference>
<feature type="binding site" evidence="8">
    <location>
        <position position="55"/>
    </location>
    <ligand>
        <name>Mg(2+)</name>
        <dbReference type="ChEBI" id="CHEBI:18420"/>
    </ligand>
</feature>
<feature type="binding site" evidence="8">
    <location>
        <position position="8"/>
    </location>
    <ligand>
        <name>Mg(2+)</name>
        <dbReference type="ChEBI" id="CHEBI:18420"/>
    </ligand>
</feature>